<dbReference type="AlphaFoldDB" id="A0A2A6FS12"/>
<gene>
    <name evidence="1" type="ORF">B5766_05435</name>
</gene>
<proteinExistence type="predicted"/>
<name>A0A2A6FS12_9MICO</name>
<dbReference type="EMBL" id="NAEP01000032">
    <property type="protein sequence ID" value="PDQ35509.1"/>
    <property type="molecule type" value="Genomic_DNA"/>
</dbReference>
<comment type="caution">
    <text evidence="1">The sequence shown here is derived from an EMBL/GenBank/DDBJ whole genome shotgun (WGS) entry which is preliminary data.</text>
</comment>
<accession>A0A2A6FS12</accession>
<protein>
    <submittedName>
        <fullName evidence="1">Uncharacterized protein</fullName>
    </submittedName>
</protein>
<sequence>MAHTCDRRRGRPTGTPVFDMLRTKGVAPVTAKSRHDYPTEKEAPMVFPLNLEPHEEQALQELLDERGYASIEDLLRDLVQAHKSEQHAARIESLAKRMWPSGAPDPEKLQ</sequence>
<reference evidence="2" key="1">
    <citation type="submission" date="2017-03" db="EMBL/GenBank/DDBJ databases">
        <authorList>
            <person name="Lund M.B."/>
        </authorList>
    </citation>
    <scope>NUCLEOTIDE SEQUENCE [LARGE SCALE GENOMIC DNA]</scope>
</reference>
<dbReference type="Proteomes" id="UP000219994">
    <property type="component" value="Unassembled WGS sequence"/>
</dbReference>
<organism evidence="1 2">
    <name type="scientific">Candidatus Lumbricidiphila eiseniae</name>
    <dbReference type="NCBI Taxonomy" id="1969409"/>
    <lineage>
        <taxon>Bacteria</taxon>
        <taxon>Bacillati</taxon>
        <taxon>Actinomycetota</taxon>
        <taxon>Actinomycetes</taxon>
        <taxon>Micrococcales</taxon>
        <taxon>Microbacteriaceae</taxon>
        <taxon>Candidatus Lumbricidiphila</taxon>
    </lineage>
</organism>
<evidence type="ECO:0000313" key="2">
    <source>
        <dbReference type="Proteomes" id="UP000219994"/>
    </source>
</evidence>
<evidence type="ECO:0000313" key="1">
    <source>
        <dbReference type="EMBL" id="PDQ35509.1"/>
    </source>
</evidence>